<dbReference type="EMBL" id="PXYX01000005">
    <property type="protein sequence ID" value="PSR28783.1"/>
    <property type="molecule type" value="Genomic_DNA"/>
</dbReference>
<dbReference type="PANTHER" id="PTHR45138">
    <property type="entry name" value="REGULATORY COMPONENTS OF SENSORY TRANSDUCTION SYSTEM"/>
    <property type="match status" value="1"/>
</dbReference>
<sequence length="243" mass="27301">MIEDERIRLLMAQGMPVEDMAVMLGMPRGEIDRQVRLAFSELLNRYGKIAVSGEHMARLASDWDLLTGSLTRYAGEQALAKLIQDVTDSHPLTVAFLDVDNLKVVNDHFGHQAGDRLLCRIVHTIFSQIRRSDLVIRWAGDEFVLVLPGASPAAAEELIGRIQRADPEIQFSIGLALYKPGEDVMTLIDRADQAMYQQKRAKKAIHGLPATKRLGIEIDRRHDLRYDQRTPSTSTFRVGAEDN</sequence>
<organism evidence="2 3">
    <name type="scientific">Sulfobacillus thermosulfidooxidans</name>
    <dbReference type="NCBI Taxonomy" id="28034"/>
    <lineage>
        <taxon>Bacteria</taxon>
        <taxon>Bacillati</taxon>
        <taxon>Bacillota</taxon>
        <taxon>Clostridia</taxon>
        <taxon>Eubacteriales</taxon>
        <taxon>Clostridiales Family XVII. Incertae Sedis</taxon>
        <taxon>Sulfobacillus</taxon>
    </lineage>
</organism>
<gene>
    <name evidence="2" type="ORF">C7B47_03945</name>
</gene>
<comment type="caution">
    <text evidence="2">The sequence shown here is derived from an EMBL/GenBank/DDBJ whole genome shotgun (WGS) entry which is preliminary data.</text>
</comment>
<dbReference type="CDD" id="cd01949">
    <property type="entry name" value="GGDEF"/>
    <property type="match status" value="1"/>
</dbReference>
<evidence type="ECO:0000313" key="3">
    <source>
        <dbReference type="Proteomes" id="UP000242705"/>
    </source>
</evidence>
<accession>A0A2T2X2Q1</accession>
<dbReference type="PROSITE" id="PS50887">
    <property type="entry name" value="GGDEF"/>
    <property type="match status" value="1"/>
</dbReference>
<dbReference type="SMART" id="SM00267">
    <property type="entry name" value="GGDEF"/>
    <property type="match status" value="1"/>
</dbReference>
<dbReference type="SUPFAM" id="SSF55073">
    <property type="entry name" value="Nucleotide cyclase"/>
    <property type="match status" value="1"/>
</dbReference>
<name>A0A2T2X2Q1_SULTH</name>
<dbReference type="Proteomes" id="UP000242705">
    <property type="component" value="Unassembled WGS sequence"/>
</dbReference>
<evidence type="ECO:0000259" key="1">
    <source>
        <dbReference type="PROSITE" id="PS50887"/>
    </source>
</evidence>
<dbReference type="AlphaFoldDB" id="A0A2T2X2Q1"/>
<dbReference type="InterPro" id="IPR043128">
    <property type="entry name" value="Rev_trsase/Diguanyl_cyclase"/>
</dbReference>
<dbReference type="InterPro" id="IPR050469">
    <property type="entry name" value="Diguanylate_Cyclase"/>
</dbReference>
<dbReference type="InterPro" id="IPR029787">
    <property type="entry name" value="Nucleotide_cyclase"/>
</dbReference>
<proteinExistence type="predicted"/>
<protein>
    <recommendedName>
        <fullName evidence="1">GGDEF domain-containing protein</fullName>
    </recommendedName>
</protein>
<dbReference type="Pfam" id="PF00990">
    <property type="entry name" value="GGDEF"/>
    <property type="match status" value="1"/>
</dbReference>
<dbReference type="Gene3D" id="3.30.70.270">
    <property type="match status" value="1"/>
</dbReference>
<dbReference type="PANTHER" id="PTHR45138:SF9">
    <property type="entry name" value="DIGUANYLATE CYCLASE DGCM-RELATED"/>
    <property type="match status" value="1"/>
</dbReference>
<reference evidence="2 3" key="1">
    <citation type="journal article" date="2014" name="BMC Genomics">
        <title>Comparison of environmental and isolate Sulfobacillus genomes reveals diverse carbon, sulfur, nitrogen, and hydrogen metabolisms.</title>
        <authorList>
            <person name="Justice N.B."/>
            <person name="Norman A."/>
            <person name="Brown C.T."/>
            <person name="Singh A."/>
            <person name="Thomas B.C."/>
            <person name="Banfield J.F."/>
        </authorList>
    </citation>
    <scope>NUCLEOTIDE SEQUENCE [LARGE SCALE GENOMIC DNA]</scope>
    <source>
        <strain evidence="2">AMDSBA5</strain>
    </source>
</reference>
<evidence type="ECO:0000313" key="2">
    <source>
        <dbReference type="EMBL" id="PSR28783.1"/>
    </source>
</evidence>
<dbReference type="GO" id="GO:0052621">
    <property type="term" value="F:diguanylate cyclase activity"/>
    <property type="evidence" value="ECO:0007669"/>
    <property type="project" value="TreeGrafter"/>
</dbReference>
<feature type="domain" description="GGDEF" evidence="1">
    <location>
        <begin position="90"/>
        <end position="213"/>
    </location>
</feature>
<dbReference type="NCBIfam" id="TIGR00254">
    <property type="entry name" value="GGDEF"/>
    <property type="match status" value="1"/>
</dbReference>
<dbReference type="InterPro" id="IPR000160">
    <property type="entry name" value="GGDEF_dom"/>
</dbReference>